<dbReference type="SUPFAM" id="SSF46689">
    <property type="entry name" value="Homeodomain-like"/>
    <property type="match status" value="1"/>
</dbReference>
<accession>A0A5J4L1L4</accession>
<dbReference type="InterPro" id="IPR014875">
    <property type="entry name" value="Mor_transcription_activator"/>
</dbReference>
<proteinExistence type="predicted"/>
<dbReference type="Pfam" id="PF08765">
    <property type="entry name" value="Mor"/>
    <property type="match status" value="1"/>
</dbReference>
<reference evidence="2" key="1">
    <citation type="submission" date="2019-10" db="EMBL/GenBank/DDBJ databases">
        <title>Metagenomic sequencing of thiosulfate-disproportionating enrichment culture.</title>
        <authorList>
            <person name="Umezawa K."/>
            <person name="Kojima H."/>
            <person name="Fukui M."/>
        </authorList>
    </citation>
    <scope>NUCLEOTIDE SEQUENCE</scope>
    <source>
        <strain evidence="2">45J</strain>
    </source>
</reference>
<dbReference type="AlphaFoldDB" id="A0A5J4L1L4"/>
<name>A0A5J4L1L4_9ZZZZ</name>
<feature type="domain" description="Mor transcription activator" evidence="1">
    <location>
        <begin position="17"/>
        <end position="92"/>
    </location>
</feature>
<evidence type="ECO:0000313" key="2">
    <source>
        <dbReference type="EMBL" id="GER92671.1"/>
    </source>
</evidence>
<evidence type="ECO:0000259" key="1">
    <source>
        <dbReference type="Pfam" id="PF08765"/>
    </source>
</evidence>
<dbReference type="Gene3D" id="1.10.10.60">
    <property type="entry name" value="Homeodomain-like"/>
    <property type="match status" value="1"/>
</dbReference>
<organism evidence="2">
    <name type="scientific">hot springs metagenome</name>
    <dbReference type="NCBI Taxonomy" id="433727"/>
    <lineage>
        <taxon>unclassified sequences</taxon>
        <taxon>metagenomes</taxon>
        <taxon>ecological metagenomes</taxon>
    </lineage>
</organism>
<dbReference type="EMBL" id="BLAB01000001">
    <property type="protein sequence ID" value="GER92671.1"/>
    <property type="molecule type" value="Genomic_DNA"/>
</dbReference>
<dbReference type="InterPro" id="IPR009057">
    <property type="entry name" value="Homeodomain-like_sf"/>
</dbReference>
<comment type="caution">
    <text evidence="2">The sequence shown here is derived from an EMBL/GenBank/DDBJ whole genome shotgun (WGS) entry which is preliminary data.</text>
</comment>
<sequence length="100" mass="11835">MNWLDNLNIEDLPEPYSEMAELIGIENALKIAEHFGKQQIYFKSLKEIIAERKRQYIVENFNGVNHAELARVTDYSVQYVYEILAKERNKRQRGLFSNID</sequence>
<protein>
    <recommendedName>
        <fullName evidence="1">Mor transcription activator domain-containing protein</fullName>
    </recommendedName>
</protein>
<gene>
    <name evidence="2" type="ORF">A45J_0389</name>
</gene>